<organism evidence="12 13">
    <name type="scientific">Amycolatopsis heterodermiae</name>
    <dbReference type="NCBI Taxonomy" id="3110235"/>
    <lineage>
        <taxon>Bacteria</taxon>
        <taxon>Bacillati</taxon>
        <taxon>Actinomycetota</taxon>
        <taxon>Actinomycetes</taxon>
        <taxon>Pseudonocardiales</taxon>
        <taxon>Pseudonocardiaceae</taxon>
        <taxon>Amycolatopsis</taxon>
    </lineage>
</organism>
<dbReference type="PANTHER" id="PTHR43775">
    <property type="entry name" value="FATTY ACID SYNTHASE"/>
    <property type="match status" value="1"/>
</dbReference>
<feature type="region of interest" description="C-terminal hotdog fold" evidence="7">
    <location>
        <begin position="1689"/>
        <end position="1826"/>
    </location>
</feature>
<dbReference type="SMART" id="SM00827">
    <property type="entry name" value="PKS_AT"/>
    <property type="match status" value="1"/>
</dbReference>
<dbReference type="SMART" id="SM00823">
    <property type="entry name" value="PKS_PP"/>
    <property type="match status" value="2"/>
</dbReference>
<dbReference type="Gene3D" id="3.40.366.10">
    <property type="entry name" value="Malonyl-Coenzyme A Acyl Carrier Protein, domain 2"/>
    <property type="match status" value="1"/>
</dbReference>
<keyword evidence="4" id="KW-0521">NADP</keyword>
<keyword evidence="2" id="KW-0597">Phosphoprotein</keyword>
<keyword evidence="13" id="KW-1185">Reference proteome</keyword>
<feature type="domain" description="Ketosynthase family 3 (KS3)" evidence="10">
    <location>
        <begin position="695"/>
        <end position="1119"/>
    </location>
</feature>
<dbReference type="InterPro" id="IPR014043">
    <property type="entry name" value="Acyl_transferase_dom"/>
</dbReference>
<dbReference type="Gene3D" id="3.10.129.120">
    <property type="match status" value="1"/>
</dbReference>
<dbReference type="InterPro" id="IPR042099">
    <property type="entry name" value="ANL_N_sf"/>
</dbReference>
<dbReference type="PROSITE" id="PS52004">
    <property type="entry name" value="KS3_2"/>
    <property type="match status" value="1"/>
</dbReference>
<dbReference type="SUPFAM" id="SSF52151">
    <property type="entry name" value="FabD/lysophospholipase-like"/>
    <property type="match status" value="1"/>
</dbReference>
<evidence type="ECO:0000313" key="12">
    <source>
        <dbReference type="EMBL" id="MEA5360343.1"/>
    </source>
</evidence>
<dbReference type="Gene3D" id="1.10.1200.10">
    <property type="entry name" value="ACP-like"/>
    <property type="match status" value="2"/>
</dbReference>
<reference evidence="12 13" key="1">
    <citation type="submission" date="2023-12" db="EMBL/GenBank/DDBJ databases">
        <title>Amycolatopsis sp. V23-08.</title>
        <authorList>
            <person name="Somphong A."/>
        </authorList>
    </citation>
    <scope>NUCLEOTIDE SEQUENCE [LARGE SCALE GENOMIC DNA]</scope>
    <source>
        <strain evidence="12 13">V23-08</strain>
    </source>
</reference>
<dbReference type="InterPro" id="IPR013968">
    <property type="entry name" value="PKS_KR"/>
</dbReference>
<comment type="caution">
    <text evidence="12">The sequence shown here is derived from an EMBL/GenBank/DDBJ whole genome shotgun (WGS) entry which is preliminary data.</text>
</comment>
<dbReference type="Pfam" id="PF08240">
    <property type="entry name" value="ADH_N"/>
    <property type="match status" value="1"/>
</dbReference>
<dbReference type="CDD" id="cd05195">
    <property type="entry name" value="enoyl_red"/>
    <property type="match status" value="1"/>
</dbReference>
<dbReference type="CDD" id="cd00833">
    <property type="entry name" value="PKS"/>
    <property type="match status" value="1"/>
</dbReference>
<dbReference type="SUPFAM" id="SSF47336">
    <property type="entry name" value="ACP-like"/>
    <property type="match status" value="2"/>
</dbReference>
<keyword evidence="1" id="KW-0596">Phosphopantetheine</keyword>
<dbReference type="InterPro" id="IPR016039">
    <property type="entry name" value="Thiolase-like"/>
</dbReference>
<dbReference type="InterPro" id="IPR001227">
    <property type="entry name" value="Ac_transferase_dom_sf"/>
</dbReference>
<evidence type="ECO:0000256" key="7">
    <source>
        <dbReference type="PROSITE-ProRule" id="PRU01363"/>
    </source>
</evidence>
<keyword evidence="6" id="KW-0012">Acyltransferase</keyword>
<dbReference type="InterPro" id="IPR000873">
    <property type="entry name" value="AMP-dep_synth/lig_dom"/>
</dbReference>
<protein>
    <submittedName>
        <fullName evidence="12">SDR family NAD(P)-dependent oxidoreductase</fullName>
    </submittedName>
</protein>
<keyword evidence="3" id="KW-0808">Transferase</keyword>
<dbReference type="Pfam" id="PF08659">
    <property type="entry name" value="KR"/>
    <property type="match status" value="1"/>
</dbReference>
<dbReference type="Pfam" id="PF14765">
    <property type="entry name" value="PS-DH"/>
    <property type="match status" value="1"/>
</dbReference>
<dbReference type="InterPro" id="IPR014031">
    <property type="entry name" value="Ketoacyl_synth_C"/>
</dbReference>
<dbReference type="InterPro" id="IPR020843">
    <property type="entry name" value="ER"/>
</dbReference>
<dbReference type="EMBL" id="JAYFSI010000002">
    <property type="protein sequence ID" value="MEA5360343.1"/>
    <property type="molecule type" value="Genomic_DNA"/>
</dbReference>
<dbReference type="SMART" id="SM01294">
    <property type="entry name" value="PKS_PP_betabranch"/>
    <property type="match status" value="2"/>
</dbReference>
<dbReference type="PROSITE" id="PS50075">
    <property type="entry name" value="CARRIER"/>
    <property type="match status" value="2"/>
</dbReference>
<name>A0ABU5R2C9_9PSEU</name>
<dbReference type="Gene3D" id="3.30.300.30">
    <property type="match status" value="1"/>
</dbReference>
<evidence type="ECO:0000256" key="4">
    <source>
        <dbReference type="ARBA" id="ARBA00022857"/>
    </source>
</evidence>
<keyword evidence="5" id="KW-0511">Multifunctional enzyme</keyword>
<dbReference type="SMART" id="SM00825">
    <property type="entry name" value="PKS_KS"/>
    <property type="match status" value="1"/>
</dbReference>
<feature type="region of interest" description="Disordered" evidence="8">
    <location>
        <begin position="670"/>
        <end position="692"/>
    </location>
</feature>
<dbReference type="InterPro" id="IPR009081">
    <property type="entry name" value="PP-bd_ACP"/>
</dbReference>
<dbReference type="InterPro" id="IPR011032">
    <property type="entry name" value="GroES-like_sf"/>
</dbReference>
<evidence type="ECO:0000256" key="8">
    <source>
        <dbReference type="SAM" id="MobiDB-lite"/>
    </source>
</evidence>
<accession>A0ABU5R2C9</accession>
<evidence type="ECO:0000259" key="10">
    <source>
        <dbReference type="PROSITE" id="PS52004"/>
    </source>
</evidence>
<dbReference type="SUPFAM" id="SSF56801">
    <property type="entry name" value="Acetyl-CoA synthetase-like"/>
    <property type="match status" value="1"/>
</dbReference>
<dbReference type="Pfam" id="PF00550">
    <property type="entry name" value="PP-binding"/>
    <property type="match status" value="2"/>
</dbReference>
<dbReference type="InterPro" id="IPR014030">
    <property type="entry name" value="Ketoacyl_synth_N"/>
</dbReference>
<evidence type="ECO:0000256" key="5">
    <source>
        <dbReference type="ARBA" id="ARBA00023268"/>
    </source>
</evidence>
<evidence type="ECO:0000256" key="2">
    <source>
        <dbReference type="ARBA" id="ARBA00022553"/>
    </source>
</evidence>
<dbReference type="InterPro" id="IPR013149">
    <property type="entry name" value="ADH-like_C"/>
</dbReference>
<feature type="domain" description="Carrier" evidence="9">
    <location>
        <begin position="2581"/>
        <end position="2655"/>
    </location>
</feature>
<dbReference type="SMART" id="SM00822">
    <property type="entry name" value="PKS_KR"/>
    <property type="match status" value="1"/>
</dbReference>
<dbReference type="SUPFAM" id="SSF50129">
    <property type="entry name" value="GroES-like"/>
    <property type="match status" value="1"/>
</dbReference>
<dbReference type="InterPro" id="IPR057326">
    <property type="entry name" value="KR_dom"/>
</dbReference>
<dbReference type="RefSeq" id="WP_323326399.1">
    <property type="nucleotide sequence ID" value="NZ_JAYFSI010000002.1"/>
</dbReference>
<dbReference type="Proteomes" id="UP001304298">
    <property type="component" value="Unassembled WGS sequence"/>
</dbReference>
<dbReference type="Pfam" id="PF00107">
    <property type="entry name" value="ADH_zinc_N"/>
    <property type="match status" value="1"/>
</dbReference>
<dbReference type="InterPro" id="IPR020841">
    <property type="entry name" value="PKS_Beta-ketoAc_synthase_dom"/>
</dbReference>
<dbReference type="InterPro" id="IPR040097">
    <property type="entry name" value="FAAL/FAAC"/>
</dbReference>
<dbReference type="Gene3D" id="3.90.180.10">
    <property type="entry name" value="Medium-chain alcohol dehydrogenases, catalytic domain"/>
    <property type="match status" value="1"/>
</dbReference>
<proteinExistence type="predicted"/>
<dbReference type="SUPFAM" id="SSF53901">
    <property type="entry name" value="Thiolase-like"/>
    <property type="match status" value="1"/>
</dbReference>
<dbReference type="Pfam" id="PF02801">
    <property type="entry name" value="Ketoacyl-synt_C"/>
    <property type="match status" value="1"/>
</dbReference>
<evidence type="ECO:0000259" key="11">
    <source>
        <dbReference type="PROSITE" id="PS52019"/>
    </source>
</evidence>
<dbReference type="Gene3D" id="3.40.50.720">
    <property type="entry name" value="NAD(P)-binding Rossmann-like Domain"/>
    <property type="match status" value="3"/>
</dbReference>
<dbReference type="SMART" id="SM00829">
    <property type="entry name" value="PKS_ER"/>
    <property type="match status" value="1"/>
</dbReference>
<dbReference type="Gene3D" id="3.30.70.3290">
    <property type="match status" value="1"/>
</dbReference>
<evidence type="ECO:0000259" key="9">
    <source>
        <dbReference type="PROSITE" id="PS50075"/>
    </source>
</evidence>
<evidence type="ECO:0000256" key="6">
    <source>
        <dbReference type="ARBA" id="ARBA00023315"/>
    </source>
</evidence>
<dbReference type="Gene3D" id="3.10.129.10">
    <property type="entry name" value="Hotdog Thioesterase"/>
    <property type="match status" value="1"/>
</dbReference>
<feature type="compositionally biased region" description="Low complexity" evidence="8">
    <location>
        <begin position="670"/>
        <end position="687"/>
    </location>
</feature>
<dbReference type="CDD" id="cd05931">
    <property type="entry name" value="FAAL"/>
    <property type="match status" value="1"/>
</dbReference>
<dbReference type="PROSITE" id="PS00012">
    <property type="entry name" value="PHOSPHOPANTETHEINE"/>
    <property type="match status" value="1"/>
</dbReference>
<evidence type="ECO:0000256" key="3">
    <source>
        <dbReference type="ARBA" id="ARBA00022679"/>
    </source>
</evidence>
<evidence type="ECO:0000256" key="1">
    <source>
        <dbReference type="ARBA" id="ARBA00022450"/>
    </source>
</evidence>
<dbReference type="PROSITE" id="PS52019">
    <property type="entry name" value="PKS_MFAS_DH"/>
    <property type="match status" value="1"/>
</dbReference>
<dbReference type="InterPro" id="IPR016036">
    <property type="entry name" value="Malonyl_transacylase_ACP-bd"/>
</dbReference>
<dbReference type="Gene3D" id="3.40.47.10">
    <property type="match status" value="1"/>
</dbReference>
<evidence type="ECO:0000313" key="13">
    <source>
        <dbReference type="Proteomes" id="UP001304298"/>
    </source>
</evidence>
<feature type="domain" description="Carrier" evidence="9">
    <location>
        <begin position="589"/>
        <end position="667"/>
    </location>
</feature>
<dbReference type="InterPro" id="IPR050091">
    <property type="entry name" value="PKS_NRPS_Biosynth_Enz"/>
</dbReference>
<feature type="region of interest" description="N-terminal hotdog fold" evidence="7">
    <location>
        <begin position="1569"/>
        <end position="1679"/>
    </location>
</feature>
<sequence>MADPEFGSLVDLLAHRVAEAPGRQAYTMVDDELREFDALTYATLDSRARALAARLSAHEPGARVLVLVPHGLDFLVGLFACVYSGLIAIPAPAPEPAQWKQQLPRLRAIGEDARPAVVVSAEQNTEVVLRACAEVPSLAGAEHLVLGRDDAGEERAPLRLADPGEAAYLQYTSGSTASPKGVMISQRNLLVQAELIRGSWDYGPDCLSVGWMPYFHDYGLIEGLIQPLYAGLPTVMMTPMTFLKSPAAWLRAVSRFKATHSAGPVFAYDYAVKRVQDRHLAELDLSGWLNASIGAERVHERTLTSFTERFAPAGFRRDAFRPSFGLAEYTLMATTRPLGDRATILPARAPGAGTVDGARYESPWPLVGCGHPALDTQLRVVDPATRRECAPGEVGEIWLAGASAALGYWNRPRETAETFEATLDGDESDQRYLRTGDLGLLHDGELFVTGRLKELVIVQGVNHHPEDIERAAATADPGFAGLRGAAFATETLSEDGTERVVLVHETNARALSPEKLDELAATVRAVVSAHCGVDVHALVLVRRGGVPKTTSGKVQRTACRRQWLDGSLGVVAEWRRRDVAPPAAAIEARPDAARLRAWLVEKTAVLGGVDPAAVDVSEPLARYGLTSVVAAQLVTDLSQLLGTRVEVVEFYEHPTIAALAAHLADPARRTSPVTTAPVTAAPAPTSPAEDRAAEPEPVAIVGMGLRLPGKVRDPGGFWRLLRDGRDVVGEVPAQRWRPEEHYDPDPAAPGRSTTRWGAFLDDVDRFDARFFGISRREAVLMDPQQRLLLEVTQEALDDAGVPRESLRGSDTGVFAGVGHPEYAWLQHEHPELADGGSATGAFSAIAANRLSYHYDLRGPSFTVDAVCSSALLALHLGARSVASGECERAIVAGANLTLGPDMFVWFSKLGVMSPDGRCRTFDADGNGIVFGEGVVTLVLRPLAQALADGDRVYALVRGSAAVQEGRTNGLTAPGREGQETLLRKAYRAAGVAAGQVHYVEAHGTGTPVGDPVEVHALGAVLGEDRPAERPCLVGSVKTNLGHLGVVGGLAGVVKVALALKHRQLPPSLHFRRENPALGLAERKLAVADRLMPWPAAEPGLAGVTSLSFGGTDVHVVLEEAPPATRRENAFPAGEPHLLAVSAHDERALRQLAGRFARLADDEDGPALADLCYSATVRRGHYAHRLATVAGSTEEIAEALTAFAEGTGDARISHGLVRSLRPAEVAFVFSGQGTWHPGVGQRLLRCAPAFRAELVEWDRRTRELAGVSVLDLLGEHDAEVVAPHRQVLAFVQQAALAALWRAAGVEPVAVAGHSLGEVTAAYVAGALSREDALRIVIAREAAVRRCEVPSSMASVSARPEELAKLLAEDEDPGTVVIAAVNGPQSTVLSGARNDLARVLAGLAARGITAREFSIGFPAHNPLLLPFADAFAADIAGIAPAEPRVPMISTVTGTPVTAAGLGVAHWVDNLIRPVRFTDAFDVLAERGTTAFLEVGTHPVLTPAMEEQAEDTGRDVVVLASSRKDAETATWLSSLGRLYTLGAPIRWDQVYPTGNLVRLPGQQWQRERFWLTDELPERPVAPVPERAGRIVPLTGADLVSLRQHRVRDTALLPAAAYPVLAFQETGGPVALANLVLHAPRPLPGGDDALRITVTGDRISFGDTATCERAAFAGPTPALPELSSTVDEPLTVVPGPAHDRLLRARGARYGVAYRTVTEVTRRDGEAEGRLLVTPQSSAWTTATAVLDGAFQVAYATLSTEDTAPLFPVRIERVRQHRLPDAGEYRVRARLVRAEPGENAVVDLVLQTVSGEPVAEISGLELRLSTEPHAAPVGRVPEWWRLVAPPGPADPGRWLVLGDDALAAALPGDPAGDVTGIVYVLDALEADPVAAAQRIATEVFGLLGDRADTTLPRLCLVTRGACAVTPADAADPARLAAGVLPALARSVRAEFPDTACGVVDLDPEGPGDPAGVLGLLGREPVVAVRGGEWYVPRLVPAEFGRAAGRTGGTWQLAQRRTGVLEPFVRHVVTRGPLGPGEVDVAVAAAGLGFRDALKALGNYPVPEDGPAWFGDGFAGTVTAVGEDVTHVRPGDRVFGVGTACLAGSVRTLADLVVPAPAAVTDEEAAAAMPYLTAWYSLVTTARLAEGETMLVHSAASGTGLAAVHVARSLGARVLATAGTEEKREYLRSLGVELVLDSRGPGFGDQVRRHTGGRGVDVVLNSLSGSAIAESLSALARYGRFVELGRRDIEDDAPLNLGGFREDLTFAAVGIARVFFDRPELIGGLLRALAHRLADGTLPPLPARSFPVSRAEEAFRVMARGTHIGTLAVTVASAAGLTTEATYLVTGGLGHLGLLTAGRLLARGVRRVALLGRHAPTAEVTARLSELDPSGERITVHQADVTDRAALETVLAGFDAGGPPLRGIVHAAGVSDDGIATAMTAERVAAVLAPKAAGAWHLHELTADRELDAFVLYSSVAAVLGSPGQANYAAANGFLDALAAHRAARGLVATSVGWGPWTGPGEAAARGSRHWAARGVATLSEEDNLRALDAVLDGAPVQAAVFARADGVPALAEPVREAFAEPGTGPEDLDDWLLGEMAVVLSSQPDRLSPDDPFSELGFDSLTALELRNRIEARWGVKLPATLLWRYPTPAALAAHLTERLDEVVVA</sequence>
<dbReference type="Gene3D" id="3.40.50.12780">
    <property type="entry name" value="N-terminal domain of ligase-like"/>
    <property type="match status" value="1"/>
</dbReference>
<dbReference type="InterPro" id="IPR045851">
    <property type="entry name" value="AMP-bd_C_sf"/>
</dbReference>
<dbReference type="SUPFAM" id="SSF51735">
    <property type="entry name" value="NAD(P)-binding Rossmann-fold domains"/>
    <property type="match status" value="3"/>
</dbReference>
<feature type="active site" description="Proton acceptor; for dehydratase activity" evidence="7">
    <location>
        <position position="1601"/>
    </location>
</feature>
<dbReference type="InterPro" id="IPR049551">
    <property type="entry name" value="PKS_DH_C"/>
</dbReference>
<dbReference type="InterPro" id="IPR006162">
    <property type="entry name" value="Ppantetheine_attach_site"/>
</dbReference>
<dbReference type="SUPFAM" id="SSF55048">
    <property type="entry name" value="Probable ACP-binding domain of malonyl-CoA ACP transacylase"/>
    <property type="match status" value="1"/>
</dbReference>
<dbReference type="Pfam" id="PF22621">
    <property type="entry name" value="CurL-like_PKS_C"/>
    <property type="match status" value="1"/>
</dbReference>
<feature type="domain" description="PKS/mFAS DH" evidence="11">
    <location>
        <begin position="1569"/>
        <end position="1826"/>
    </location>
</feature>
<dbReference type="InterPro" id="IPR013154">
    <property type="entry name" value="ADH-like_N"/>
</dbReference>
<dbReference type="InterPro" id="IPR020806">
    <property type="entry name" value="PKS_PP-bd"/>
</dbReference>
<gene>
    <name evidence="12" type="ORF">VA596_12420</name>
</gene>
<dbReference type="InterPro" id="IPR036736">
    <property type="entry name" value="ACP-like_sf"/>
</dbReference>
<dbReference type="InterPro" id="IPR036291">
    <property type="entry name" value="NAD(P)-bd_dom_sf"/>
</dbReference>
<dbReference type="Pfam" id="PF00698">
    <property type="entry name" value="Acyl_transf_1"/>
    <property type="match status" value="1"/>
</dbReference>
<feature type="active site" description="Proton donor; for dehydratase activity" evidence="7">
    <location>
        <position position="1743"/>
    </location>
</feature>
<dbReference type="Pfam" id="PF00501">
    <property type="entry name" value="AMP-binding"/>
    <property type="match status" value="1"/>
</dbReference>
<dbReference type="InterPro" id="IPR016035">
    <property type="entry name" value="Acyl_Trfase/lysoPLipase"/>
</dbReference>
<dbReference type="InterPro" id="IPR049900">
    <property type="entry name" value="PKS_mFAS_DH"/>
</dbReference>
<dbReference type="PANTHER" id="PTHR43775:SF37">
    <property type="entry name" value="SI:DKEY-61P9.11"/>
    <property type="match status" value="1"/>
</dbReference>
<dbReference type="Pfam" id="PF00109">
    <property type="entry name" value="ketoacyl-synt"/>
    <property type="match status" value="1"/>
</dbReference>